<dbReference type="FunFam" id="3.40.50.720:FF:000084">
    <property type="entry name" value="Short-chain dehydrogenase reductase"/>
    <property type="match status" value="1"/>
</dbReference>
<dbReference type="AlphaFoldDB" id="A0A2M9BWW3"/>
<dbReference type="InterPro" id="IPR002347">
    <property type="entry name" value="SDR_fam"/>
</dbReference>
<dbReference type="InterPro" id="IPR020904">
    <property type="entry name" value="Sc_DH/Rdtase_CS"/>
</dbReference>
<dbReference type="OrthoDB" id="7064009at2"/>
<sequence length="254" mass="26781">MTQSEPAVPRRRLDGKRVLLTGAAQGMGEATARMCVAEGASVVLVDREPHVEEVANGLGMPWLVGDVSDRSTAAKAVDLARAELGGLDALGNIAGTHCAGDIIEMKEEDWERALAVNLLAPLWFSQLAIPLMLDDGGGSIVNICSVSAVAIIPGRAGYNTTKHALLGLTRSVALDFGPRGVRCNAISPGMTLTRFSKRSLNEPGRLEHLLKSSFVGRLGQPEDIAPACVYLFSDESGFTNGANIVIDGGRTVFT</sequence>
<reference evidence="3 4" key="1">
    <citation type="submission" date="2017-11" db="EMBL/GenBank/DDBJ databases">
        <title>Genomic Encyclopedia of Archaeal and Bacterial Type Strains, Phase II (KMG-II): From Individual Species to Whole Genera.</title>
        <authorList>
            <person name="Goeker M."/>
        </authorList>
    </citation>
    <scope>NUCLEOTIDE SEQUENCE [LARGE SCALE GENOMIC DNA]</scope>
    <source>
        <strain evidence="3 4">DSM 25625</strain>
    </source>
</reference>
<dbReference type="PANTHER" id="PTHR43477:SF1">
    <property type="entry name" value="DIHYDROANTICAPSIN 7-DEHYDROGENASE"/>
    <property type="match status" value="1"/>
</dbReference>
<dbReference type="Pfam" id="PF13561">
    <property type="entry name" value="adh_short_C2"/>
    <property type="match status" value="1"/>
</dbReference>
<comment type="similarity">
    <text evidence="1">Belongs to the short-chain dehydrogenases/reductases (SDR) family.</text>
</comment>
<evidence type="ECO:0000256" key="1">
    <source>
        <dbReference type="ARBA" id="ARBA00006484"/>
    </source>
</evidence>
<organism evidence="3 4">
    <name type="scientific">Compostimonas suwonensis</name>
    <dbReference type="NCBI Taxonomy" id="1048394"/>
    <lineage>
        <taxon>Bacteria</taxon>
        <taxon>Bacillati</taxon>
        <taxon>Actinomycetota</taxon>
        <taxon>Actinomycetes</taxon>
        <taxon>Micrococcales</taxon>
        <taxon>Microbacteriaceae</taxon>
        <taxon>Compostimonas</taxon>
    </lineage>
</organism>
<dbReference type="CDD" id="cd05233">
    <property type="entry name" value="SDR_c"/>
    <property type="match status" value="1"/>
</dbReference>
<dbReference type="Gene3D" id="3.40.50.720">
    <property type="entry name" value="NAD(P)-binding Rossmann-like Domain"/>
    <property type="match status" value="1"/>
</dbReference>
<evidence type="ECO:0000256" key="2">
    <source>
        <dbReference type="ARBA" id="ARBA00023002"/>
    </source>
</evidence>
<gene>
    <name evidence="3" type="ORF">CLV54_2214</name>
</gene>
<dbReference type="PRINTS" id="PR00081">
    <property type="entry name" value="GDHRDH"/>
</dbReference>
<dbReference type="InterPro" id="IPR036291">
    <property type="entry name" value="NAD(P)-bd_dom_sf"/>
</dbReference>
<dbReference type="EMBL" id="PGFB01000003">
    <property type="protein sequence ID" value="PJJ62411.1"/>
    <property type="molecule type" value="Genomic_DNA"/>
</dbReference>
<proteinExistence type="inferred from homology"/>
<dbReference type="SUPFAM" id="SSF51735">
    <property type="entry name" value="NAD(P)-binding Rossmann-fold domains"/>
    <property type="match status" value="1"/>
</dbReference>
<dbReference type="PANTHER" id="PTHR43477">
    <property type="entry name" value="DIHYDROANTICAPSIN 7-DEHYDROGENASE"/>
    <property type="match status" value="1"/>
</dbReference>
<keyword evidence="2" id="KW-0560">Oxidoreductase</keyword>
<evidence type="ECO:0000313" key="4">
    <source>
        <dbReference type="Proteomes" id="UP000230161"/>
    </source>
</evidence>
<accession>A0A2M9BWW3</accession>
<protein>
    <submittedName>
        <fullName evidence="3">2-keto-3-deoxy-L-fuconate dehydrogenase</fullName>
    </submittedName>
</protein>
<evidence type="ECO:0000313" key="3">
    <source>
        <dbReference type="EMBL" id="PJJ62411.1"/>
    </source>
</evidence>
<name>A0A2M9BWW3_9MICO</name>
<dbReference type="GO" id="GO:0016491">
    <property type="term" value="F:oxidoreductase activity"/>
    <property type="evidence" value="ECO:0007669"/>
    <property type="project" value="UniProtKB-KW"/>
</dbReference>
<dbReference type="Proteomes" id="UP000230161">
    <property type="component" value="Unassembled WGS sequence"/>
</dbReference>
<dbReference type="PROSITE" id="PS00061">
    <property type="entry name" value="ADH_SHORT"/>
    <property type="match status" value="1"/>
</dbReference>
<dbReference type="PRINTS" id="PR00080">
    <property type="entry name" value="SDRFAMILY"/>
</dbReference>
<dbReference type="InterPro" id="IPR051122">
    <property type="entry name" value="SDR_DHRS6-like"/>
</dbReference>
<comment type="caution">
    <text evidence="3">The sequence shown here is derived from an EMBL/GenBank/DDBJ whole genome shotgun (WGS) entry which is preliminary data.</text>
</comment>
<keyword evidence="4" id="KW-1185">Reference proteome</keyword>
<dbReference type="RefSeq" id="WP_157802926.1">
    <property type="nucleotide sequence ID" value="NZ_PGFB01000003.1"/>
</dbReference>